<keyword evidence="2" id="KW-1185">Reference proteome</keyword>
<gene>
    <name evidence="1" type="ORF">AKAW2_20029S</name>
</gene>
<sequence>MLDRSRILKINSRNSEEIRCRSILRTTAGSQHHTITPVVWNHCVFLRRFSRARSSSGVNPSNDSSTKSNGFPVDSTWRDDALLSISAMLSDDVGMYCRGYNSRYRNSIKGQGHQGWLRTKIDFGVKMGRL</sequence>
<evidence type="ECO:0000313" key="2">
    <source>
        <dbReference type="Proteomes" id="UP000661280"/>
    </source>
</evidence>
<reference evidence="1" key="2">
    <citation type="submission" date="2021-02" db="EMBL/GenBank/DDBJ databases">
        <title>Aspergillus luchuensis mut. kawachii IFO 4304 genome sequence.</title>
        <authorList>
            <person name="Mori K."/>
            <person name="Kadooka C."/>
            <person name="Goto M."/>
            <person name="Futagami T."/>
        </authorList>
    </citation>
    <scope>NUCLEOTIDE SEQUENCE</scope>
    <source>
        <strain evidence="1">IFO 4308</strain>
    </source>
</reference>
<reference evidence="1" key="1">
    <citation type="submission" date="2021-01" db="EMBL/GenBank/DDBJ databases">
        <authorList>
            <consortium name="Aspergillus luchuensis mut. kawachii IFO 4304 genome sequencing consortium"/>
            <person name="Kazuki M."/>
            <person name="Futagami T."/>
        </authorList>
    </citation>
    <scope>NUCLEOTIDE SEQUENCE</scope>
    <source>
        <strain evidence="1">IFO 4308</strain>
    </source>
</reference>
<name>A0A7R7ZVT7_ASPKA</name>
<accession>A0A7R7ZVT7</accession>
<organism evidence="1 2">
    <name type="scientific">Aspergillus kawachii</name>
    <name type="common">White koji mold</name>
    <name type="synonym">Aspergillus awamori var. kawachi</name>
    <dbReference type="NCBI Taxonomy" id="1069201"/>
    <lineage>
        <taxon>Eukaryota</taxon>
        <taxon>Fungi</taxon>
        <taxon>Dikarya</taxon>
        <taxon>Ascomycota</taxon>
        <taxon>Pezizomycotina</taxon>
        <taxon>Eurotiomycetes</taxon>
        <taxon>Eurotiomycetidae</taxon>
        <taxon>Eurotiales</taxon>
        <taxon>Aspergillaceae</taxon>
        <taxon>Aspergillus</taxon>
        <taxon>Aspergillus subgen. Circumdati</taxon>
    </lineage>
</organism>
<dbReference type="AlphaFoldDB" id="A0A7R7ZVT7"/>
<dbReference type="Proteomes" id="UP000661280">
    <property type="component" value="Chromosome 2"/>
</dbReference>
<proteinExistence type="predicted"/>
<protein>
    <submittedName>
        <fullName evidence="1">Uncharacterized protein</fullName>
    </submittedName>
</protein>
<evidence type="ECO:0000313" key="1">
    <source>
        <dbReference type="EMBL" id="BCR95089.1"/>
    </source>
</evidence>
<dbReference type="KEGG" id="aluc:AKAW2_20029S"/>
<dbReference type="RefSeq" id="XP_041538855.1">
    <property type="nucleotide sequence ID" value="XM_041684697.1"/>
</dbReference>
<dbReference type="GeneID" id="64956414"/>
<dbReference type="EMBL" id="AP024426">
    <property type="protein sequence ID" value="BCR95089.1"/>
    <property type="molecule type" value="Genomic_DNA"/>
</dbReference>